<evidence type="ECO:0000313" key="2">
    <source>
        <dbReference type="EMBL" id="SOH95695.1"/>
    </source>
</evidence>
<keyword evidence="1" id="KW-0472">Membrane</keyword>
<reference evidence="3" key="1">
    <citation type="submission" date="2017-09" db="EMBL/GenBank/DDBJ databases">
        <authorList>
            <person name="Varghese N."/>
            <person name="Submissions S."/>
        </authorList>
    </citation>
    <scope>NUCLEOTIDE SEQUENCE [LARGE SCALE GENOMIC DNA]</scope>
    <source>
        <strain evidence="3">C7</strain>
    </source>
</reference>
<dbReference type="PANTHER" id="PTHR34219">
    <property type="entry name" value="IRON-REGULATED INNER MEMBRANE PROTEIN-RELATED"/>
    <property type="match status" value="1"/>
</dbReference>
<evidence type="ECO:0000313" key="3">
    <source>
        <dbReference type="Proteomes" id="UP000220034"/>
    </source>
</evidence>
<gene>
    <name evidence="2" type="ORF">SAMN06273572_1178</name>
</gene>
<keyword evidence="1" id="KW-0812">Transmembrane</keyword>
<dbReference type="AlphaFoldDB" id="A0A2C9CX25"/>
<keyword evidence="1" id="KW-1133">Transmembrane helix</keyword>
<feature type="transmembrane region" description="Helical" evidence="1">
    <location>
        <begin position="40"/>
        <end position="62"/>
    </location>
</feature>
<name>A0A2C9CX25_9RHOB</name>
<dbReference type="Pfam" id="PF03929">
    <property type="entry name" value="PepSY_TM"/>
    <property type="match status" value="1"/>
</dbReference>
<protein>
    <submittedName>
        <fullName evidence="2">PepSY-associated TM region</fullName>
    </submittedName>
</protein>
<feature type="transmembrane region" description="Helical" evidence="1">
    <location>
        <begin position="82"/>
        <end position="115"/>
    </location>
</feature>
<proteinExistence type="predicted"/>
<dbReference type="Proteomes" id="UP000220034">
    <property type="component" value="Unassembled WGS sequence"/>
</dbReference>
<evidence type="ECO:0000256" key="1">
    <source>
        <dbReference type="SAM" id="Phobius"/>
    </source>
</evidence>
<dbReference type="PANTHER" id="PTHR34219:SF1">
    <property type="entry name" value="PEPSY DOMAIN-CONTAINING PROTEIN"/>
    <property type="match status" value="1"/>
</dbReference>
<accession>A0A2C9CX25</accession>
<dbReference type="EMBL" id="OCTN01000017">
    <property type="protein sequence ID" value="SOH95695.1"/>
    <property type="molecule type" value="Genomic_DNA"/>
</dbReference>
<keyword evidence="3" id="KW-1185">Reference proteome</keyword>
<dbReference type="InterPro" id="IPR005625">
    <property type="entry name" value="PepSY-ass_TM"/>
</dbReference>
<organism evidence="2 3">
    <name type="scientific">Pontivivens marinum</name>
    <dbReference type="NCBI Taxonomy" id="1690039"/>
    <lineage>
        <taxon>Bacteria</taxon>
        <taxon>Pseudomonadati</taxon>
        <taxon>Pseudomonadota</taxon>
        <taxon>Alphaproteobacteria</taxon>
        <taxon>Rhodobacterales</taxon>
        <taxon>Paracoccaceae</taxon>
        <taxon>Pontivivens</taxon>
    </lineage>
</organism>
<sequence length="127" mass="13937">MDQYTGRILADVRFADYSIYGQGMAVGIAFHEGDMGWWNVILNTVFCLSVIFISVSGAVMWWKRRPSKAGRLAAPPMPRDMPLWQGAALVGLAVSLAFPLAGLTLLAVMALDVLILSRIPAMRRILT</sequence>